<protein>
    <submittedName>
        <fullName evidence="1">Uncharacterized protein</fullName>
    </submittedName>
</protein>
<accession>A0A6H0KHA9</accession>
<proteinExistence type="predicted"/>
<evidence type="ECO:0000313" key="1">
    <source>
        <dbReference type="EMBL" id="QIU92804.1"/>
    </source>
</evidence>
<dbReference type="EMBL" id="CP050831">
    <property type="protein sequence ID" value="QIU92804.1"/>
    <property type="molecule type" value="Genomic_DNA"/>
</dbReference>
<dbReference type="AlphaFoldDB" id="A0A6H0KHA9"/>
<dbReference type="RefSeq" id="WP_167959562.1">
    <property type="nucleotide sequence ID" value="NZ_CP050831.1"/>
</dbReference>
<sequence length="135" mass="15173">MNHLLGQGYAMIAHTGDTLVNVGTTICGLVLAFTNTSNEVACYHLPYMDCSRVHLGKLMDIVGRIGPVSRIIVISNDFFNEEDKICCTAAVRQIKELFRVKTDYYIQPEVLVGDIYVRLKQEDIDILGTLREVSY</sequence>
<keyword evidence="2" id="KW-1185">Reference proteome</keyword>
<evidence type="ECO:0000313" key="2">
    <source>
        <dbReference type="Proteomes" id="UP000501780"/>
    </source>
</evidence>
<organism evidence="1 2">
    <name type="scientific">Bacteroides faecium</name>
    <dbReference type="NCBI Taxonomy" id="2715212"/>
    <lineage>
        <taxon>Bacteria</taxon>
        <taxon>Pseudomonadati</taxon>
        <taxon>Bacteroidota</taxon>
        <taxon>Bacteroidia</taxon>
        <taxon>Bacteroidales</taxon>
        <taxon>Bacteroidaceae</taxon>
        <taxon>Bacteroides</taxon>
    </lineage>
</organism>
<dbReference type="KEGG" id="bfc:BacF7301_00920"/>
<reference evidence="1 2" key="1">
    <citation type="submission" date="2020-03" db="EMBL/GenBank/DDBJ databases">
        <title>Genomic analysis of Bacteroides faecium CBA7301.</title>
        <authorList>
            <person name="Kim J."/>
            <person name="Roh S.W."/>
        </authorList>
    </citation>
    <scope>NUCLEOTIDE SEQUENCE [LARGE SCALE GENOMIC DNA]</scope>
    <source>
        <strain evidence="1 2">CBA7301</strain>
    </source>
</reference>
<gene>
    <name evidence="1" type="ORF">BacF7301_00920</name>
</gene>
<dbReference type="Proteomes" id="UP000501780">
    <property type="component" value="Chromosome"/>
</dbReference>
<name>A0A6H0KHA9_9BACE</name>